<feature type="repeat" description="WD" evidence="3">
    <location>
        <begin position="395"/>
        <end position="427"/>
    </location>
</feature>
<dbReference type="AlphaFoldDB" id="A0A2P6SP86"/>
<evidence type="ECO:0000256" key="1">
    <source>
        <dbReference type="ARBA" id="ARBA00022574"/>
    </source>
</evidence>
<proteinExistence type="predicted"/>
<dbReference type="SMART" id="SM00320">
    <property type="entry name" value="WD40"/>
    <property type="match status" value="6"/>
</dbReference>
<feature type="repeat" description="WD" evidence="3">
    <location>
        <begin position="355"/>
        <end position="387"/>
    </location>
</feature>
<dbReference type="PROSITE" id="PS50082">
    <property type="entry name" value="WD_REPEATS_2"/>
    <property type="match status" value="4"/>
</dbReference>
<gene>
    <name evidence="4" type="ORF">RchiOBHm_Chr1g0381741</name>
</gene>
<dbReference type="Gene3D" id="2.130.10.10">
    <property type="entry name" value="YVTN repeat-like/Quinoprotein amine dehydrogenase"/>
    <property type="match status" value="1"/>
</dbReference>
<dbReference type="EMBL" id="PDCK01000039">
    <property type="protein sequence ID" value="PRQ60482.1"/>
    <property type="molecule type" value="Genomic_DNA"/>
</dbReference>
<keyword evidence="1 3" id="KW-0853">WD repeat</keyword>
<feature type="repeat" description="WD" evidence="3">
    <location>
        <begin position="251"/>
        <end position="292"/>
    </location>
</feature>
<protein>
    <submittedName>
        <fullName evidence="4">Putative transcription factor WD40-like family</fullName>
    </submittedName>
</protein>
<dbReference type="OrthoDB" id="408728at2759"/>
<evidence type="ECO:0000313" key="4">
    <source>
        <dbReference type="EMBL" id="PRQ60482.1"/>
    </source>
</evidence>
<evidence type="ECO:0000256" key="2">
    <source>
        <dbReference type="ARBA" id="ARBA00022737"/>
    </source>
</evidence>
<sequence>MGSFSEEEFAFFDAREDIASVSDASRESIEVLEASSSSMSWVPDSFPYDVWVRSPGSVKERRVKFLDWMEVSAEEIVGENMVEVSSDVVGEIGRVRESSGAVLRSLSFEGEFSSSRSSMSFWANEFRDGNLSGRMECNGDEVGPVGKVSEGREVIEESERTLFSVSSLSRQLSEVKAEEISSKGALLKRVKKKWLHRFRSMTCLDDRQGIADRSAENDNDRIMGIRSYRVKVRHSGKRLKELSALYMGQDIQAHEGSILAMKFSPDGQYLASAGEDRIVRVWQVVENQRCNELDIPEIDPSCIYFTVNHLSELNPLFADKEKVSKARSMTKTSDSACVIFPPKVFRIVDKPLHEFHGHGGEILDLSWSRNNYLLSSSVDKTVRLWQVGCTDCLKVFAHSNYVTCVQFNPMDDNYFISGSIDGKVRIWGIPCCQVVDYSDVRDIVSAVCYRPDGQGAIVGSMTGICRFYNTSDNHLQMDAEICLYSKKKAPCKKITGFEFFPQDPSKVMVTCADSQVRILHGLNVVGKYKGLRNAANLRSATFTSDGKHIISASEDSNVYIWNCSDQEKNFFSQVKKTKSCERFTTDASVAIPWSGLKCEALENARNVGVVENNLPETIPFSSPACFSLSQESLLQSIPKGSATWPEEKLPTSSALTKSSTMHRSEYKFFKTSCQSTSSSHAWGLVIVTAGWDGRIKSFHNYGLPVPVR</sequence>
<dbReference type="Pfam" id="PF00400">
    <property type="entry name" value="WD40"/>
    <property type="match status" value="4"/>
</dbReference>
<comment type="caution">
    <text evidence="4">The sequence shown here is derived from an EMBL/GenBank/DDBJ whole genome shotgun (WGS) entry which is preliminary data.</text>
</comment>
<evidence type="ECO:0000313" key="5">
    <source>
        <dbReference type="Proteomes" id="UP000238479"/>
    </source>
</evidence>
<dbReference type="STRING" id="74649.A0A2P6SP86"/>
<dbReference type="PRINTS" id="PR00320">
    <property type="entry name" value="GPROTEINBRPT"/>
</dbReference>
<dbReference type="InterPro" id="IPR015943">
    <property type="entry name" value="WD40/YVTN_repeat-like_dom_sf"/>
</dbReference>
<dbReference type="SUPFAM" id="SSF50978">
    <property type="entry name" value="WD40 repeat-like"/>
    <property type="match status" value="1"/>
</dbReference>
<dbReference type="PROSITE" id="PS50294">
    <property type="entry name" value="WD_REPEATS_REGION"/>
    <property type="match status" value="3"/>
</dbReference>
<dbReference type="OMA" id="WNHANQL"/>
<keyword evidence="5" id="KW-1185">Reference proteome</keyword>
<name>A0A2P6SP86_ROSCH</name>
<reference evidence="4 5" key="1">
    <citation type="journal article" date="2018" name="Nat. Genet.">
        <title>The Rosa genome provides new insights in the design of modern roses.</title>
        <authorList>
            <person name="Bendahmane M."/>
        </authorList>
    </citation>
    <scope>NUCLEOTIDE SEQUENCE [LARGE SCALE GENOMIC DNA]</scope>
    <source>
        <strain evidence="5">cv. Old Blush</strain>
    </source>
</reference>
<keyword evidence="2" id="KW-0677">Repeat</keyword>
<feature type="repeat" description="WD" evidence="3">
    <location>
        <begin position="537"/>
        <end position="562"/>
    </location>
</feature>
<dbReference type="InterPro" id="IPR001680">
    <property type="entry name" value="WD40_rpt"/>
</dbReference>
<accession>A0A2P6SP86</accession>
<dbReference type="InterPro" id="IPR040324">
    <property type="entry name" value="WDR44/Dgr2"/>
</dbReference>
<organism evidence="4 5">
    <name type="scientific">Rosa chinensis</name>
    <name type="common">China rose</name>
    <dbReference type="NCBI Taxonomy" id="74649"/>
    <lineage>
        <taxon>Eukaryota</taxon>
        <taxon>Viridiplantae</taxon>
        <taxon>Streptophyta</taxon>
        <taxon>Embryophyta</taxon>
        <taxon>Tracheophyta</taxon>
        <taxon>Spermatophyta</taxon>
        <taxon>Magnoliopsida</taxon>
        <taxon>eudicotyledons</taxon>
        <taxon>Gunneridae</taxon>
        <taxon>Pentapetalae</taxon>
        <taxon>rosids</taxon>
        <taxon>fabids</taxon>
        <taxon>Rosales</taxon>
        <taxon>Rosaceae</taxon>
        <taxon>Rosoideae</taxon>
        <taxon>Rosoideae incertae sedis</taxon>
        <taxon>Rosa</taxon>
    </lineage>
</organism>
<dbReference type="InterPro" id="IPR036322">
    <property type="entry name" value="WD40_repeat_dom_sf"/>
</dbReference>
<dbReference type="PANTHER" id="PTHR14221:SF57">
    <property type="entry name" value="TRANSDUCIN_WD40 REPEAT-LIKE SUPERFAMILY PROTEIN"/>
    <property type="match status" value="1"/>
</dbReference>
<dbReference type="Proteomes" id="UP000238479">
    <property type="component" value="Chromosome 1"/>
</dbReference>
<dbReference type="Gramene" id="PRQ60482">
    <property type="protein sequence ID" value="PRQ60482"/>
    <property type="gene ID" value="RchiOBHm_Chr1g0381741"/>
</dbReference>
<dbReference type="InterPro" id="IPR020472">
    <property type="entry name" value="WD40_PAC1"/>
</dbReference>
<evidence type="ECO:0000256" key="3">
    <source>
        <dbReference type="PROSITE-ProRule" id="PRU00221"/>
    </source>
</evidence>
<dbReference type="PANTHER" id="PTHR14221">
    <property type="entry name" value="WD REPEAT DOMAIN 44"/>
    <property type="match status" value="1"/>
</dbReference>